<dbReference type="CDD" id="cd16021">
    <property type="entry name" value="ALP_like"/>
    <property type="match status" value="1"/>
</dbReference>
<evidence type="ECO:0008006" key="4">
    <source>
        <dbReference type="Google" id="ProtNLM"/>
    </source>
</evidence>
<dbReference type="OrthoDB" id="413313at2759"/>
<name>A0A210R1V2_MIZYE</name>
<keyword evidence="1" id="KW-1133">Transmembrane helix</keyword>
<keyword evidence="3" id="KW-1185">Reference proteome</keyword>
<dbReference type="FunFam" id="3.40.720.10:FF:000017">
    <property type="entry name" value="Predicted protein"/>
    <property type="match status" value="1"/>
</dbReference>
<evidence type="ECO:0000256" key="1">
    <source>
        <dbReference type="SAM" id="Phobius"/>
    </source>
</evidence>
<dbReference type="InterPro" id="IPR017850">
    <property type="entry name" value="Alkaline_phosphatase_core_sf"/>
</dbReference>
<dbReference type="PANTHER" id="PTHR10974">
    <property type="entry name" value="FI08016P-RELATED"/>
    <property type="match status" value="1"/>
</dbReference>
<keyword evidence="1" id="KW-0812">Transmembrane</keyword>
<dbReference type="AlphaFoldDB" id="A0A210R1V2"/>
<proteinExistence type="predicted"/>
<gene>
    <name evidence="2" type="ORF">KP79_PYT12486</name>
</gene>
<dbReference type="Pfam" id="PF02995">
    <property type="entry name" value="DUF229"/>
    <property type="match status" value="1"/>
</dbReference>
<evidence type="ECO:0000313" key="3">
    <source>
        <dbReference type="Proteomes" id="UP000242188"/>
    </source>
</evidence>
<dbReference type="Proteomes" id="UP000242188">
    <property type="component" value="Unassembled WGS sequence"/>
</dbReference>
<dbReference type="EMBL" id="NEDP02000861">
    <property type="protein sequence ID" value="OWF54865.1"/>
    <property type="molecule type" value="Genomic_DNA"/>
</dbReference>
<accession>A0A210R1V2</accession>
<sequence length="651" mass="74653">MVLRYRLHNRYTLACPGPSTLLSCHFRFLLRFSIAAVVIVSTSSFLACVVLYRGGIKRDLADNQLISPKFVIDTDGCKIPFIHPFDPSVIPFLVKSANIKCSHTVPSLTLQTLTKLTLNSAALPFYRNLSYCKYTPIVRPKTISKKYFTFQTDKSVSFQKESSINTDFIKVECFTKEDKSLYTNFHAFAVPQNSTKRRRRSTEETEDQAYNVLMLGIDSLSRNSFYRNLPKTRKTLLDKLGAVELLGYSKVGDNTFPNLIPITLGISVKELRRRGWNQTVPFDDYEFIWNKFSNNGYTTLFSEDMIDIGLFNYLKKGFKNAPVDHFYEPMGAATEAHPKLWSKKHCFGGRLETKIILDYVSDFLNVYKDTRTFGFAYLSRFYHNSDNIVKEYDDVLTDFLENFIRNDHAHNTVLIVFSDHGSRFGHLRKSPVGRLEERLPATYIVLPTNFTIDALEALSNLRENAWKLTTPFDIHETLMDILYQTQNRTINSTHGISLFSEIPPDRNCRRAGISNHWCTCSLFKDLDVASTIAKDLGQLMLKYVNKLLLKYEKFCSQLELKAIHYVAEWDITGRNSSATSNAVVKRDYVMKMETTPGGALLETTILYRNGKYYIRDYDGISRLNMYIGQADCITAYPAKKVCFCKSPKGIK</sequence>
<dbReference type="GO" id="GO:0005615">
    <property type="term" value="C:extracellular space"/>
    <property type="evidence" value="ECO:0007669"/>
    <property type="project" value="TreeGrafter"/>
</dbReference>
<dbReference type="PROSITE" id="PS51257">
    <property type="entry name" value="PROKAR_LIPOPROTEIN"/>
    <property type="match status" value="1"/>
</dbReference>
<evidence type="ECO:0000313" key="2">
    <source>
        <dbReference type="EMBL" id="OWF54865.1"/>
    </source>
</evidence>
<protein>
    <recommendedName>
        <fullName evidence="4">DUF229 domain containing protein</fullName>
    </recommendedName>
</protein>
<reference evidence="2 3" key="1">
    <citation type="journal article" date="2017" name="Nat. Ecol. Evol.">
        <title>Scallop genome provides insights into evolution of bilaterian karyotype and development.</title>
        <authorList>
            <person name="Wang S."/>
            <person name="Zhang J."/>
            <person name="Jiao W."/>
            <person name="Li J."/>
            <person name="Xun X."/>
            <person name="Sun Y."/>
            <person name="Guo X."/>
            <person name="Huan P."/>
            <person name="Dong B."/>
            <person name="Zhang L."/>
            <person name="Hu X."/>
            <person name="Sun X."/>
            <person name="Wang J."/>
            <person name="Zhao C."/>
            <person name="Wang Y."/>
            <person name="Wang D."/>
            <person name="Huang X."/>
            <person name="Wang R."/>
            <person name="Lv J."/>
            <person name="Li Y."/>
            <person name="Zhang Z."/>
            <person name="Liu B."/>
            <person name="Lu W."/>
            <person name="Hui Y."/>
            <person name="Liang J."/>
            <person name="Zhou Z."/>
            <person name="Hou R."/>
            <person name="Li X."/>
            <person name="Liu Y."/>
            <person name="Li H."/>
            <person name="Ning X."/>
            <person name="Lin Y."/>
            <person name="Zhao L."/>
            <person name="Xing Q."/>
            <person name="Dou J."/>
            <person name="Li Y."/>
            <person name="Mao J."/>
            <person name="Guo H."/>
            <person name="Dou H."/>
            <person name="Li T."/>
            <person name="Mu C."/>
            <person name="Jiang W."/>
            <person name="Fu Q."/>
            <person name="Fu X."/>
            <person name="Miao Y."/>
            <person name="Liu J."/>
            <person name="Yu Q."/>
            <person name="Li R."/>
            <person name="Liao H."/>
            <person name="Li X."/>
            <person name="Kong Y."/>
            <person name="Jiang Z."/>
            <person name="Chourrout D."/>
            <person name="Li R."/>
            <person name="Bao Z."/>
        </authorList>
    </citation>
    <scope>NUCLEOTIDE SEQUENCE [LARGE SCALE GENOMIC DNA]</scope>
    <source>
        <strain evidence="2 3">PY_sf001</strain>
    </source>
</reference>
<dbReference type="Gene3D" id="3.40.720.10">
    <property type="entry name" value="Alkaline Phosphatase, subunit A"/>
    <property type="match status" value="1"/>
</dbReference>
<dbReference type="SUPFAM" id="SSF53649">
    <property type="entry name" value="Alkaline phosphatase-like"/>
    <property type="match status" value="1"/>
</dbReference>
<dbReference type="InterPro" id="IPR004245">
    <property type="entry name" value="DUF229"/>
</dbReference>
<feature type="transmembrane region" description="Helical" evidence="1">
    <location>
        <begin position="28"/>
        <end position="52"/>
    </location>
</feature>
<dbReference type="PANTHER" id="PTHR10974:SF1">
    <property type="entry name" value="FI08016P-RELATED"/>
    <property type="match status" value="1"/>
</dbReference>
<organism evidence="2 3">
    <name type="scientific">Mizuhopecten yessoensis</name>
    <name type="common">Japanese scallop</name>
    <name type="synonym">Patinopecten yessoensis</name>
    <dbReference type="NCBI Taxonomy" id="6573"/>
    <lineage>
        <taxon>Eukaryota</taxon>
        <taxon>Metazoa</taxon>
        <taxon>Spiralia</taxon>
        <taxon>Lophotrochozoa</taxon>
        <taxon>Mollusca</taxon>
        <taxon>Bivalvia</taxon>
        <taxon>Autobranchia</taxon>
        <taxon>Pteriomorphia</taxon>
        <taxon>Pectinida</taxon>
        <taxon>Pectinoidea</taxon>
        <taxon>Pectinidae</taxon>
        <taxon>Mizuhopecten</taxon>
    </lineage>
</organism>
<keyword evidence="1" id="KW-0472">Membrane</keyword>
<dbReference type="STRING" id="6573.A0A210R1V2"/>
<comment type="caution">
    <text evidence="2">The sequence shown here is derived from an EMBL/GenBank/DDBJ whole genome shotgun (WGS) entry which is preliminary data.</text>
</comment>